<protein>
    <submittedName>
        <fullName evidence="1">Putative transposase InsK for insertion sequence</fullName>
    </submittedName>
</protein>
<gene>
    <name evidence="1" type="ORF">ECIG_04819</name>
</gene>
<organism evidence="1 2">
    <name type="scientific">Escherichia coli M605</name>
    <dbReference type="NCBI Taxonomy" id="656417"/>
    <lineage>
        <taxon>Bacteria</taxon>
        <taxon>Pseudomonadati</taxon>
        <taxon>Pseudomonadota</taxon>
        <taxon>Gammaproteobacteria</taxon>
        <taxon>Enterobacterales</taxon>
        <taxon>Enterobacteriaceae</taxon>
        <taxon>Escherichia</taxon>
    </lineage>
</organism>
<evidence type="ECO:0000313" key="2">
    <source>
        <dbReference type="Proteomes" id="UP000004710"/>
    </source>
</evidence>
<name>F4SYH5_ECOLX</name>
<dbReference type="Proteomes" id="UP000004710">
    <property type="component" value="Unassembled WGS sequence"/>
</dbReference>
<proteinExistence type="predicted"/>
<sequence length="75" mass="8444">MNGKKLYLSPIMDLYNGEIISYNLATHPQPSMVQAMLTDVLKQLSKDEHPILHSDSNNAGISFYHHSVCCLTRLV</sequence>
<dbReference type="AlphaFoldDB" id="F4SYH5"/>
<reference evidence="1 2" key="1">
    <citation type="submission" date="2010-01" db="EMBL/GenBank/DDBJ databases">
        <title>The Genome Sequence of Escherichia coli M605.</title>
        <authorList>
            <consortium name="The Broad Institute Genome Sequencing Platform"/>
            <consortium name="The Broad Institute Genome Sequencing Center for Infectious Disease"/>
            <person name="Feldgarden M."/>
            <person name="Gordon D.M."/>
            <person name="Johnson J.R."/>
            <person name="Johnston B.D."/>
            <person name="Young S."/>
            <person name="Zeng Q."/>
            <person name="Koehrsen M."/>
            <person name="Alvarado L."/>
            <person name="Berlin A.M."/>
            <person name="Borenstein D."/>
            <person name="Chapman S.B."/>
            <person name="Chen Z."/>
            <person name="Engels R."/>
            <person name="Freedman E."/>
            <person name="Gellesch M."/>
            <person name="Goldberg J."/>
            <person name="Griggs A."/>
            <person name="Gujja S."/>
            <person name="Heilman E.R."/>
            <person name="Heiman D.I."/>
            <person name="Hepburn T.A."/>
            <person name="Howarth C."/>
            <person name="Jen D."/>
            <person name="Larson L."/>
            <person name="Lewis B."/>
            <person name="Mehta T."/>
            <person name="Park D."/>
            <person name="Pearson M."/>
            <person name="Richards J."/>
            <person name="Roberts A."/>
            <person name="Saif S."/>
            <person name="Shea T.D."/>
            <person name="Shenoy N."/>
            <person name="Sisk P."/>
            <person name="Stolte C."/>
            <person name="Sykes S.N."/>
            <person name="Walk T."/>
            <person name="White J."/>
            <person name="Yandava C."/>
            <person name="Haas B."/>
            <person name="Henn M.R."/>
            <person name="Nusbaum C."/>
            <person name="Birren B."/>
        </authorList>
    </citation>
    <scope>NUCLEOTIDE SEQUENCE [LARGE SCALE GENOMIC DNA]</scope>
    <source>
        <strain evidence="1 2">M605</strain>
    </source>
</reference>
<accession>F4SYH5</accession>
<dbReference type="HOGENOM" id="CLU_027402_14_1_6"/>
<dbReference type="EMBL" id="GL883905">
    <property type="protein sequence ID" value="EGI16422.1"/>
    <property type="molecule type" value="Genomic_DNA"/>
</dbReference>
<evidence type="ECO:0000313" key="1">
    <source>
        <dbReference type="EMBL" id="EGI16422.1"/>
    </source>
</evidence>